<dbReference type="SUPFAM" id="SSF49899">
    <property type="entry name" value="Concanavalin A-like lectins/glucanases"/>
    <property type="match status" value="2"/>
</dbReference>
<dbReference type="Pfam" id="PF13290">
    <property type="entry name" value="CHB_HEX_C_1"/>
    <property type="match status" value="5"/>
</dbReference>
<gene>
    <name evidence="2" type="ORF">HDF12_001103</name>
</gene>
<feature type="domain" description="GH29D-like beta-sandwich" evidence="1">
    <location>
        <begin position="578"/>
        <end position="643"/>
    </location>
</feature>
<name>A0A7Y9NKY7_9BACT</name>
<dbReference type="InterPro" id="IPR015943">
    <property type="entry name" value="WD40/YVTN_repeat-like_dom_sf"/>
</dbReference>
<dbReference type="Gene3D" id="2.130.10.10">
    <property type="entry name" value="YVTN repeat-like/Quinoprotein amine dehydrogenase"/>
    <property type="match status" value="1"/>
</dbReference>
<protein>
    <recommendedName>
        <fullName evidence="1">GH29D-like beta-sandwich domain-containing protein</fullName>
    </recommendedName>
</protein>
<dbReference type="InterPro" id="IPR011047">
    <property type="entry name" value="Quinoprotein_ADH-like_sf"/>
</dbReference>
<proteinExistence type="predicted"/>
<feature type="domain" description="GH29D-like beta-sandwich" evidence="1">
    <location>
        <begin position="961"/>
        <end position="1026"/>
    </location>
</feature>
<dbReference type="InterPro" id="IPR059177">
    <property type="entry name" value="GH29D-like_dom"/>
</dbReference>
<evidence type="ECO:0000259" key="1">
    <source>
        <dbReference type="Pfam" id="PF13290"/>
    </source>
</evidence>
<comment type="caution">
    <text evidence="2">The sequence shown here is derived from an EMBL/GenBank/DDBJ whole genome shotgun (WGS) entry which is preliminary data.</text>
</comment>
<feature type="domain" description="GH29D-like beta-sandwich" evidence="1">
    <location>
        <begin position="1128"/>
        <end position="1193"/>
    </location>
</feature>
<dbReference type="InterPro" id="IPR050258">
    <property type="entry name" value="Leguminous_Lectin"/>
</dbReference>
<evidence type="ECO:0000313" key="2">
    <source>
        <dbReference type="EMBL" id="NYF50738.1"/>
    </source>
</evidence>
<accession>A0A7Y9NKY7</accession>
<organism evidence="2 3">
    <name type="scientific">Tunturiibacter lichenicola</name>
    <dbReference type="NCBI Taxonomy" id="2051959"/>
    <lineage>
        <taxon>Bacteria</taxon>
        <taxon>Pseudomonadati</taxon>
        <taxon>Acidobacteriota</taxon>
        <taxon>Terriglobia</taxon>
        <taxon>Terriglobales</taxon>
        <taxon>Acidobacteriaceae</taxon>
        <taxon>Tunturiibacter</taxon>
    </lineage>
</organism>
<reference evidence="2 3" key="1">
    <citation type="submission" date="2020-07" db="EMBL/GenBank/DDBJ databases">
        <title>Genomic Encyclopedia of Type Strains, Phase IV (KMG-V): Genome sequencing to study the core and pangenomes of soil and plant-associated prokaryotes.</title>
        <authorList>
            <person name="Whitman W."/>
        </authorList>
    </citation>
    <scope>NUCLEOTIDE SEQUENCE [LARGE SCALE GENOMIC DNA]</scope>
    <source>
        <strain evidence="2 3">M8UP30</strain>
    </source>
</reference>
<dbReference type="Gene3D" id="2.60.120.200">
    <property type="match status" value="2"/>
</dbReference>
<dbReference type="SUPFAM" id="SSF50998">
    <property type="entry name" value="Quinoprotein alcohol dehydrogenase-like"/>
    <property type="match status" value="1"/>
</dbReference>
<dbReference type="PANTHER" id="PTHR32401:SF48">
    <property type="entry name" value="LEGUME LECTIN DOMAIN-CONTAINING PROTEIN"/>
    <property type="match status" value="1"/>
</dbReference>
<dbReference type="InterPro" id="IPR013320">
    <property type="entry name" value="ConA-like_dom_sf"/>
</dbReference>
<dbReference type="PANTHER" id="PTHR32401">
    <property type="entry name" value="CONCANAVALIN A-LIKE LECTIN FAMILY PROTEIN"/>
    <property type="match status" value="1"/>
</dbReference>
<feature type="domain" description="GH29D-like beta-sandwich" evidence="1">
    <location>
        <begin position="1044"/>
        <end position="1111"/>
    </location>
</feature>
<feature type="domain" description="GH29D-like beta-sandwich" evidence="1">
    <location>
        <begin position="660"/>
        <end position="723"/>
    </location>
</feature>
<evidence type="ECO:0000313" key="3">
    <source>
        <dbReference type="Proteomes" id="UP000534186"/>
    </source>
</evidence>
<sequence length="1419" mass="144584">MVLFPCLRINILHPVVSSYVSGYLNKATSCFLRALLLLFMLAAVTELAFGQSATPVNVPTWRYDITHTGANTQETLLTPANVNSSSFGLLFSRSVDGYVYAQPLYISGLTMSDGLVHNVLFVATEHDSVYAFDADSNAGANAQPLWQISLLSPTYGAASGATTVPSADVGSTNIAPEIGITSTPAINLASNTMYVVAKTKESGAYVQRLHAINILTGAEQPNSPTVIQATVPGTGSGSSGGQLAFNPLRQLNRPALTYYNGIVYAAFGSHGDIGSFHGWLFAFDGTTLAQTAVICMSPNGSDAGVWGSGAGLPIDNGGTAGRMFLVTGNGTNSAYPPFNPGVNLGDSIVALSLANGGLAVTDAFTSFNQASLSSLDHDQGSGGILMLPDQTGANPHILIQAGKEGRILVLNRDNLGGYLPGGTSNTNALQDITGEINGLWSTPAYWNGNVYIWGSGDSAKAFSLNNGVLTPAYTSKSTVSTGYPGASFVVSSNGTANGIAWAVKTGGASEILYAFDATNLATIFYESDKQARDNAGPTNKFVVPVITNGHVYVGAAHQVDVFGLLNGESVAATPTFSPKAGAFELPLPVSLNTTTLPANIYYTLDQTVPTTASNIYTSPITLTAATTIKAIASATNYLQSPISSATFTLPTQTPAPNFTPAGGTYTSSQTVVLSDADESATIYYTLDGSTPTTSSTVYTAPITVATNTTINAIAFDSTRKNNDLSTAAYVIQAGSSSINFGSGFASASELTFNGTAVAGSDGSLELTNGGTYQAGSAFSQPINVQAFTTDFAFQLLNAIADGFTFTIQNAGATALGSNAGALGYGNPKGTGIPTSVAVKFDIYSNQGEGNDSTGFYTDGALPEMPAADMTSSGVILRSGDTMHAHLTYDGTTLTMTLTDQLVGKTFTYSQAINIPQIVGGNTAYVGFTGGTGGSTSIQKILSWTYASQPGTSPTATPTFNPAGGNYTTAQSVVLSDASTGAVIYYTTDGSSPTTSSAVYNGAIPVSNGTTTVKAIAVAPSTPQSAVGQATYVISSVTAAPVFSPTAGTYASATNVSMSDTTSGAVIYYTTDGTTPTTSSTVYSSPIVVGTGTTTVKALAVASGASQSAVSSATYSVSAPATTPPVFSPAPGSYSTAQSVTLSDSASGSTIYYTTDGSSPTTSSSVYNSSIQVTSTEVIHAMAIAPGLSASAVSVGGYTIQATPLAINFPSGFAGAGSSFALNGVGALNGSMLQITKAGVTYSQSAIWFATPVSVATFTTDFDFQILNGVADGMTFAIQNQGLSAMGPSGSGLGYGAAKPGGPVGIGKSLAIKFDIYSNNGEGTDSTGFYTNGTSPTIPAINLAPSIVLKSGHTLHAHVTYDGTTLTLLLTDQSTSASFTTTYNVDLSSVVGGPTAYVGFTGGTGGSTMNANILDWTYQN</sequence>
<dbReference type="Proteomes" id="UP000534186">
    <property type="component" value="Unassembled WGS sequence"/>
</dbReference>
<dbReference type="EMBL" id="JACCCV010000001">
    <property type="protein sequence ID" value="NYF50738.1"/>
    <property type="molecule type" value="Genomic_DNA"/>
</dbReference>